<evidence type="ECO:0000313" key="3">
    <source>
        <dbReference type="Proteomes" id="UP000185779"/>
    </source>
</evidence>
<dbReference type="STRING" id="1839936.SBU_001550"/>
<dbReference type="InterPro" id="IPR007381">
    <property type="entry name" value="CheF1/F2"/>
</dbReference>
<name>A0A1F2P2T4_9EURY</name>
<gene>
    <name evidence="1" type="ORF">ENI32_06270</name>
    <name evidence="2" type="ORF">SBU_001550</name>
</gene>
<dbReference type="Pfam" id="PF04283">
    <property type="entry name" value="CheF-arch"/>
    <property type="match status" value="1"/>
</dbReference>
<proteinExistence type="predicted"/>
<keyword evidence="3" id="KW-1185">Reference proteome</keyword>
<reference evidence="1" key="2">
    <citation type="journal article" date="2020" name="mSystems">
        <title>Genome- and Community-Level Interaction Insights into Carbon Utilization and Element Cycling Functions of Hydrothermarchaeota in Hydrothermal Sediment.</title>
        <authorList>
            <person name="Zhou Z."/>
            <person name="Liu Y."/>
            <person name="Xu W."/>
            <person name="Pan J."/>
            <person name="Luo Z.H."/>
            <person name="Li M."/>
        </authorList>
    </citation>
    <scope>NUCLEOTIDE SEQUENCE [LARGE SCALE GENOMIC DNA]</scope>
    <source>
        <strain evidence="1">HyVt-386</strain>
    </source>
</reference>
<dbReference type="EMBL" id="LYOR01000011">
    <property type="protein sequence ID" value="OFV65520.1"/>
    <property type="molecule type" value="Genomic_DNA"/>
</dbReference>
<dbReference type="EMBL" id="DRIE01000105">
    <property type="protein sequence ID" value="HEC57469.1"/>
    <property type="molecule type" value="Genomic_DNA"/>
</dbReference>
<comment type="caution">
    <text evidence="2">The sequence shown here is derived from an EMBL/GenBank/DDBJ whole genome shotgun (WGS) entry which is preliminary data.</text>
</comment>
<accession>A0A1F2P2T4</accession>
<evidence type="ECO:0000313" key="2">
    <source>
        <dbReference type="EMBL" id="OFV65520.1"/>
    </source>
</evidence>
<dbReference type="PANTHER" id="PTHR42201">
    <property type="entry name" value="TAXIS PROTEIN"/>
    <property type="match status" value="1"/>
</dbReference>
<dbReference type="GO" id="GO:0006935">
    <property type="term" value="P:chemotaxis"/>
    <property type="evidence" value="ECO:0007669"/>
    <property type="project" value="InterPro"/>
</dbReference>
<dbReference type="Proteomes" id="UP000185779">
    <property type="component" value="Unassembled WGS sequence"/>
</dbReference>
<evidence type="ECO:0000313" key="1">
    <source>
        <dbReference type="EMBL" id="HEC57469.1"/>
    </source>
</evidence>
<dbReference type="PANTHER" id="PTHR42201:SF1">
    <property type="entry name" value="TAXIS PROTEIN"/>
    <property type="match status" value="1"/>
</dbReference>
<sequence>MPSDGIIASMDGEFVYVDIYGGGGPPSWQRCKAVLTQKGIWLKYGQKKLSIPLASITSIGRDVSQRISKSFDAYISISYLDKDGEEKLLALAGDDQKHLKRFRLSLVYLQARRMKVFVLHPAEVGGVIQSDSRWRKGVLGIKRKMTDEGDFTDTIIVKPEKGKTIVIPVDDVEKVGTKAQTIGKSEREVITIKYTLEDETYGTYIYSKSSGRLMEYLTEYLHEKGIMMKQSASVMMTGGADKGPSFSQIEEEILVALYSGVSPLEMNSFVEGIDGVDELETIYDRMIADGLVEVVRLRKEVQLTSKGRGIVNKMMELKVEDETSLF</sequence>
<organism evidence="2 3">
    <name type="scientific">Candidatus Syntropharchaeum butanivorans</name>
    <dbReference type="NCBI Taxonomy" id="1839936"/>
    <lineage>
        <taxon>Archaea</taxon>
        <taxon>Methanobacteriati</taxon>
        <taxon>Methanobacteriota</taxon>
        <taxon>Stenosarchaea group</taxon>
        <taxon>Methanomicrobia</taxon>
        <taxon>Methanosarcinales</taxon>
        <taxon>ANME-2 cluster</taxon>
        <taxon>Candidatus Syntropharchaeum</taxon>
    </lineage>
</organism>
<dbReference type="Proteomes" id="UP000885936">
    <property type="component" value="Unassembled WGS sequence"/>
</dbReference>
<dbReference type="AlphaFoldDB" id="A0A1F2P2T4"/>
<reference evidence="2 3" key="1">
    <citation type="submission" date="2016-05" db="EMBL/GenBank/DDBJ databases">
        <title>Microbial consortia oxidize butane by reversing methanogenesis.</title>
        <authorList>
            <person name="Laso-Perez R."/>
            <person name="Richter M."/>
            <person name="Wegener G."/>
            <person name="Musat F."/>
        </authorList>
    </citation>
    <scope>NUCLEOTIDE SEQUENCE [LARGE SCALE GENOMIC DNA]</scope>
    <source>
        <strain evidence="2">BOX1</strain>
    </source>
</reference>
<protein>
    <submittedName>
        <fullName evidence="2">Protein containing DUF439</fullName>
    </submittedName>
</protein>